<feature type="region of interest" description="Disordered" evidence="5">
    <location>
        <begin position="1"/>
        <end position="41"/>
    </location>
</feature>
<evidence type="ECO:0000313" key="8">
    <source>
        <dbReference type="EMBL" id="KAJ2689427.1"/>
    </source>
</evidence>
<dbReference type="Gene3D" id="1.10.10.60">
    <property type="entry name" value="Homeodomain-like"/>
    <property type="match status" value="1"/>
</dbReference>
<comment type="caution">
    <text evidence="8">The sequence shown here is derived from an EMBL/GenBank/DDBJ whole genome shotgun (WGS) entry which is preliminary data.</text>
</comment>
<sequence length="504" mass="54692">MTTTATGASVGNEKRKRIGASNSATAPFGVMPTDSYNDNALPNEEEVNAMGEAELRKVMLNIVRVRKPSFSPVPVDSPSTSSYTSSTAIFSATACERPGDLGDSAVPTSDATLQARKRYRNDSDASDVSQRMGIDLLLNASTFSDRLGSNSRSGYQLTMSPSLYSECRSSPPIVGPSSPSFEHRSPPSGADDSCWRDSHKPFSLPPISQLDICSSNDPAGLGSPPSEGSYSASSLDAYRISPRSPKESYSYPHSFPPPLSTTRSLTGIAHYHPSSPTSQHSSPTTHSPNSQRPQRAASRSSQAIAVPVPAVIALPPPHDNVVYAGSYRRQPYSASPPRALCTQPSRSPQQQQQQQQQYLQPRPQQSPPNPSHVSFSQAQSYFAQQQAHSHAIPPPSQLPPTQLQTQPIPINPSAPGLAAGVVRNISKPKFNYAFLDTKRPRGPSSRWSPDEDELLKSAVHEHGEDRQWVKVAQHVPGRTNLQCRQRWLCNIKAQVEKERGMAQA</sequence>
<dbReference type="CDD" id="cd00167">
    <property type="entry name" value="SANT"/>
    <property type="match status" value="1"/>
</dbReference>
<evidence type="ECO:0000256" key="5">
    <source>
        <dbReference type="SAM" id="MobiDB-lite"/>
    </source>
</evidence>
<feature type="compositionally biased region" description="Low complexity" evidence="5">
    <location>
        <begin position="222"/>
        <end position="234"/>
    </location>
</feature>
<feature type="domain" description="HTH myb-type" evidence="7">
    <location>
        <begin position="439"/>
        <end position="495"/>
    </location>
</feature>
<dbReference type="AlphaFoldDB" id="A0A9W8GPT1"/>
<feature type="compositionally biased region" description="Low complexity" evidence="5">
    <location>
        <begin position="343"/>
        <end position="363"/>
    </location>
</feature>
<evidence type="ECO:0000256" key="1">
    <source>
        <dbReference type="ARBA" id="ARBA00023015"/>
    </source>
</evidence>
<dbReference type="SMART" id="SM00717">
    <property type="entry name" value="SANT"/>
    <property type="match status" value="1"/>
</dbReference>
<keyword evidence="4" id="KW-0539">Nucleus</keyword>
<dbReference type="GO" id="GO:0042796">
    <property type="term" value="P:snRNA transcription by RNA polymerase III"/>
    <property type="evidence" value="ECO:0007669"/>
    <property type="project" value="TreeGrafter"/>
</dbReference>
<keyword evidence="3" id="KW-0804">Transcription</keyword>
<evidence type="ECO:0000256" key="2">
    <source>
        <dbReference type="ARBA" id="ARBA00023125"/>
    </source>
</evidence>
<keyword evidence="1" id="KW-0805">Transcription regulation</keyword>
<dbReference type="InterPro" id="IPR009057">
    <property type="entry name" value="Homeodomain-like_sf"/>
</dbReference>
<evidence type="ECO:0000259" key="7">
    <source>
        <dbReference type="PROSITE" id="PS51294"/>
    </source>
</evidence>
<dbReference type="InterPro" id="IPR017930">
    <property type="entry name" value="Myb_dom"/>
</dbReference>
<dbReference type="EMBL" id="JANBTX010000025">
    <property type="protein sequence ID" value="KAJ2689427.1"/>
    <property type="molecule type" value="Genomic_DNA"/>
</dbReference>
<dbReference type="GO" id="GO:0000978">
    <property type="term" value="F:RNA polymerase II cis-regulatory region sequence-specific DNA binding"/>
    <property type="evidence" value="ECO:0007669"/>
    <property type="project" value="TreeGrafter"/>
</dbReference>
<feature type="compositionally biased region" description="Low complexity" evidence="5">
    <location>
        <begin position="169"/>
        <end position="180"/>
    </location>
</feature>
<dbReference type="OrthoDB" id="2143914at2759"/>
<dbReference type="Pfam" id="PF00249">
    <property type="entry name" value="Myb_DNA-binding"/>
    <property type="match status" value="1"/>
</dbReference>
<dbReference type="SUPFAM" id="SSF46689">
    <property type="entry name" value="Homeodomain-like"/>
    <property type="match status" value="1"/>
</dbReference>
<evidence type="ECO:0000256" key="4">
    <source>
        <dbReference type="ARBA" id="ARBA00023242"/>
    </source>
</evidence>
<dbReference type="GO" id="GO:0042795">
    <property type="term" value="P:snRNA transcription by RNA polymerase II"/>
    <property type="evidence" value="ECO:0007669"/>
    <property type="project" value="TreeGrafter"/>
</dbReference>
<feature type="region of interest" description="Disordered" evidence="5">
    <location>
        <begin position="164"/>
        <end position="414"/>
    </location>
</feature>
<dbReference type="PROSITE" id="PS50090">
    <property type="entry name" value="MYB_LIKE"/>
    <property type="match status" value="1"/>
</dbReference>
<dbReference type="PANTHER" id="PTHR46621:SF1">
    <property type="entry name" value="SNRNA-ACTIVATING PROTEIN COMPLEX SUBUNIT 4"/>
    <property type="match status" value="1"/>
</dbReference>
<accession>A0A9W8GPT1</accession>
<name>A0A9W8GPT1_9FUNG</name>
<dbReference type="GO" id="GO:0019185">
    <property type="term" value="C:snRNA-activating protein complex"/>
    <property type="evidence" value="ECO:0007669"/>
    <property type="project" value="TreeGrafter"/>
</dbReference>
<dbReference type="Proteomes" id="UP001151516">
    <property type="component" value="Unassembled WGS sequence"/>
</dbReference>
<evidence type="ECO:0000259" key="6">
    <source>
        <dbReference type="PROSITE" id="PS50090"/>
    </source>
</evidence>
<gene>
    <name evidence="8" type="primary">BAS1</name>
    <name evidence="8" type="ORF">IWW39_001452</name>
</gene>
<feature type="domain" description="Myb-like" evidence="6">
    <location>
        <begin position="439"/>
        <end position="491"/>
    </location>
</feature>
<dbReference type="PANTHER" id="PTHR46621">
    <property type="entry name" value="SNRNA-ACTIVATING PROTEIN COMPLEX SUBUNIT 4"/>
    <property type="match status" value="1"/>
</dbReference>
<keyword evidence="2 8" id="KW-0238">DNA-binding</keyword>
<feature type="compositionally biased region" description="Low complexity" evidence="5">
    <location>
        <begin position="399"/>
        <end position="408"/>
    </location>
</feature>
<dbReference type="InterPro" id="IPR051575">
    <property type="entry name" value="Myb-like_DNA-bd"/>
</dbReference>
<feature type="compositionally biased region" description="Low complexity" evidence="5">
    <location>
        <begin position="374"/>
        <end position="391"/>
    </location>
</feature>
<evidence type="ECO:0000313" key="9">
    <source>
        <dbReference type="Proteomes" id="UP001151516"/>
    </source>
</evidence>
<keyword evidence="9" id="KW-1185">Reference proteome</keyword>
<organism evidence="8 9">
    <name type="scientific">Coemansia spiralis</name>
    <dbReference type="NCBI Taxonomy" id="417178"/>
    <lineage>
        <taxon>Eukaryota</taxon>
        <taxon>Fungi</taxon>
        <taxon>Fungi incertae sedis</taxon>
        <taxon>Zoopagomycota</taxon>
        <taxon>Kickxellomycotina</taxon>
        <taxon>Kickxellomycetes</taxon>
        <taxon>Kickxellales</taxon>
        <taxon>Kickxellaceae</taxon>
        <taxon>Coemansia</taxon>
    </lineage>
</organism>
<feature type="compositionally biased region" description="Low complexity" evidence="5">
    <location>
        <begin position="272"/>
        <end position="313"/>
    </location>
</feature>
<dbReference type="InterPro" id="IPR001005">
    <property type="entry name" value="SANT/Myb"/>
</dbReference>
<dbReference type="PROSITE" id="PS51294">
    <property type="entry name" value="HTH_MYB"/>
    <property type="match status" value="1"/>
</dbReference>
<protein>
    <submittedName>
        <fullName evidence="8">Myb-like DNA-binding protein bas1</fullName>
    </submittedName>
</protein>
<proteinExistence type="predicted"/>
<evidence type="ECO:0000256" key="3">
    <source>
        <dbReference type="ARBA" id="ARBA00023163"/>
    </source>
</evidence>
<reference evidence="8" key="1">
    <citation type="submission" date="2022-07" db="EMBL/GenBank/DDBJ databases">
        <title>Phylogenomic reconstructions and comparative analyses of Kickxellomycotina fungi.</title>
        <authorList>
            <person name="Reynolds N.K."/>
            <person name="Stajich J.E."/>
            <person name="Barry K."/>
            <person name="Grigoriev I.V."/>
            <person name="Crous P."/>
            <person name="Smith M.E."/>
        </authorList>
    </citation>
    <scope>NUCLEOTIDE SEQUENCE</scope>
    <source>
        <strain evidence="8">CBS 109367</strain>
    </source>
</reference>
<dbReference type="GO" id="GO:0001006">
    <property type="term" value="F:RNA polymerase III type 3 promoter sequence-specific DNA binding"/>
    <property type="evidence" value="ECO:0007669"/>
    <property type="project" value="TreeGrafter"/>
</dbReference>